<dbReference type="AlphaFoldDB" id="A0A9W6UU46"/>
<proteinExistence type="predicted"/>
<evidence type="ECO:0000313" key="3">
    <source>
        <dbReference type="EMBL" id="GLW61877.1"/>
    </source>
</evidence>
<feature type="region of interest" description="Disordered" evidence="1">
    <location>
        <begin position="528"/>
        <end position="553"/>
    </location>
</feature>
<sequence>MFDKDAYRRAVLDPARALGNTPPPDLLVRYGLRGSPRPGPAELDEHLAQVVAYWRTLKQQKRTYAKLVDALLAGHSELARAGLLTWEGLNEETRRRVAAAEDRLAETVRGLATTTSLISRAAFDHLVADTGGACSEARVRKVLADHGVGVAERSWELPDAGPLPAYRTLRDALGKLGLRLSAEAVVGADAVRRGFRLRDGFRLTTASAAGPAGPLTEDMIAAAIRRSAGRARDEGKAATDGVLSVLAEAAREPGRLDALLLWEVMEILRPQAEAGLPAKVLAARAAELGLVREEADELALAMLDRGGRPAGAAGRVREALQDGRLRAAERLLSALPAEEERDLRAEVEEKARQVAAWTEQAARERAAGRTEAAAELLDRASRVAADDDAIADRLRALPPPPPGDVRVGVQDGRVSVAWTPGAVRVGPVRYRVVRTVGAPAGGASAGAAIGETDANELVDRDPPPAEELYYSVFAGRAEGVWSAPAAGRPVTVLPEVGDVSVRAEERQVAVTWRFPAGAAEAVVTRLDEGADQRAEGRPSRTVPADRGGFADTEVTPGRLHRYRIRVAYVRSDGSRRLSRGVVVTALPEAPPEPVRDLAVDLTEGDGPPVARITWIAPSRGRVVIRTCDERPPWPPGTRIPQEEAERYGREVPGAAARGADGRMTLTTRVDTAARSHFVAVSLGAGLAVVGASAALALVEPVRELTARRQGDTVALSWIWPSDAQLVRVAWAPVDDEAAGPAPEPEDAVEIRRRAYEDDGCRLTVGPGAARVTVRAVVRDGADELCSRPVTAFVPGTGPKVRYEFRRRRLARRGSPSAVLVLTADRPCRIPPLVVVHRAGDVLPLRPEQGEVIHKIPARDLDPDDPLVVRFKVPATPGPARLACFAAADAADAVTLIRLPGAW</sequence>
<reference evidence="3" key="1">
    <citation type="submission" date="2023-02" db="EMBL/GenBank/DDBJ databases">
        <title>Actinomadura rubrobrunea NBRC 14622.</title>
        <authorList>
            <person name="Ichikawa N."/>
            <person name="Sato H."/>
            <person name="Tonouchi N."/>
        </authorList>
    </citation>
    <scope>NUCLEOTIDE SEQUENCE</scope>
    <source>
        <strain evidence="3">NBRC 14622</strain>
    </source>
</reference>
<evidence type="ECO:0000256" key="1">
    <source>
        <dbReference type="SAM" id="MobiDB-lite"/>
    </source>
</evidence>
<feature type="domain" description="SaeA second Fn3-like" evidence="2">
    <location>
        <begin position="497"/>
        <end position="584"/>
    </location>
</feature>
<evidence type="ECO:0000313" key="4">
    <source>
        <dbReference type="Proteomes" id="UP001165124"/>
    </source>
</evidence>
<dbReference type="Gene3D" id="2.60.40.10">
    <property type="entry name" value="Immunoglobulins"/>
    <property type="match status" value="1"/>
</dbReference>
<feature type="compositionally biased region" description="Basic and acidic residues" evidence="1">
    <location>
        <begin position="640"/>
        <end position="649"/>
    </location>
</feature>
<organism evidence="3 4">
    <name type="scientific">Actinomadura rubrobrunea</name>
    <dbReference type="NCBI Taxonomy" id="115335"/>
    <lineage>
        <taxon>Bacteria</taxon>
        <taxon>Bacillati</taxon>
        <taxon>Actinomycetota</taxon>
        <taxon>Actinomycetes</taxon>
        <taxon>Streptosporangiales</taxon>
        <taxon>Thermomonosporaceae</taxon>
        <taxon>Actinomadura</taxon>
    </lineage>
</organism>
<evidence type="ECO:0000259" key="2">
    <source>
        <dbReference type="Pfam" id="PF25833"/>
    </source>
</evidence>
<dbReference type="InterPro" id="IPR058692">
    <property type="entry name" value="Fn3_SaeA_2nd"/>
</dbReference>
<comment type="caution">
    <text evidence="3">The sequence shown here is derived from an EMBL/GenBank/DDBJ whole genome shotgun (WGS) entry which is preliminary data.</text>
</comment>
<gene>
    <name evidence="3" type="ORF">Arub01_01210</name>
</gene>
<dbReference type="Proteomes" id="UP001165124">
    <property type="component" value="Unassembled WGS sequence"/>
</dbReference>
<keyword evidence="4" id="KW-1185">Reference proteome</keyword>
<name>A0A9W6UU46_9ACTN</name>
<dbReference type="EMBL" id="BSRZ01000001">
    <property type="protein sequence ID" value="GLW61877.1"/>
    <property type="molecule type" value="Genomic_DNA"/>
</dbReference>
<dbReference type="Pfam" id="PF25833">
    <property type="entry name" value="Fn3_SaeA_3rd"/>
    <property type="match status" value="1"/>
</dbReference>
<dbReference type="InterPro" id="IPR013783">
    <property type="entry name" value="Ig-like_fold"/>
</dbReference>
<accession>A0A9W6UU46</accession>
<dbReference type="RefSeq" id="WP_067913439.1">
    <property type="nucleotide sequence ID" value="NZ_BSRZ01000001.1"/>
</dbReference>
<dbReference type="GO" id="GO:0005975">
    <property type="term" value="P:carbohydrate metabolic process"/>
    <property type="evidence" value="ECO:0007669"/>
    <property type="project" value="UniProtKB-ARBA"/>
</dbReference>
<feature type="compositionally biased region" description="Basic and acidic residues" evidence="1">
    <location>
        <begin position="528"/>
        <end position="538"/>
    </location>
</feature>
<protein>
    <recommendedName>
        <fullName evidence="2">SaeA second Fn3-like domain-containing protein</fullName>
    </recommendedName>
</protein>
<feature type="region of interest" description="Disordered" evidence="1">
    <location>
        <begin position="630"/>
        <end position="650"/>
    </location>
</feature>